<keyword evidence="2" id="KW-1133">Transmembrane helix</keyword>
<dbReference type="EMBL" id="AP022829">
    <property type="protein sequence ID" value="BCA89623.1"/>
    <property type="molecule type" value="Genomic_DNA"/>
</dbReference>
<proteinExistence type="predicted"/>
<accession>A0A6F8SNM4</accession>
<reference evidence="4" key="1">
    <citation type="journal article" date="2020" name="Microbiol. Resour. Announc.">
        <title>Complete Genome Sequence of Adlercreutzia sp. Strain 8CFCBH1, a Potent Producer of Equol, Isolated from Healthy Japanese Feces.</title>
        <authorList>
            <person name="Ogata Y."/>
            <person name="Sakamoto M."/>
            <person name="Ohkuma M."/>
            <person name="Hattori M."/>
            <person name="Suda W."/>
        </authorList>
    </citation>
    <scope>NUCLEOTIDE SEQUENCE [LARGE SCALE GENOMIC DNA]</scope>
    <source>
        <strain evidence="4">8CFCBH1</strain>
    </source>
</reference>
<keyword evidence="2" id="KW-0812">Transmembrane</keyword>
<evidence type="ECO:0000256" key="2">
    <source>
        <dbReference type="SAM" id="Phobius"/>
    </source>
</evidence>
<gene>
    <name evidence="3" type="ORF">ADCFC_21200</name>
</gene>
<feature type="region of interest" description="Disordered" evidence="1">
    <location>
        <begin position="1"/>
        <end position="23"/>
    </location>
</feature>
<protein>
    <submittedName>
        <fullName evidence="3">Uncharacterized protein</fullName>
    </submittedName>
</protein>
<keyword evidence="4" id="KW-1185">Reference proteome</keyword>
<organism evidence="3 4">
    <name type="scientific">Adlercreutzia hattorii</name>
    <dbReference type="NCBI Taxonomy" id="2707299"/>
    <lineage>
        <taxon>Bacteria</taxon>
        <taxon>Bacillati</taxon>
        <taxon>Actinomycetota</taxon>
        <taxon>Coriobacteriia</taxon>
        <taxon>Eggerthellales</taxon>
        <taxon>Eggerthellaceae</taxon>
        <taxon>Adlercreutzia</taxon>
    </lineage>
</organism>
<feature type="compositionally biased region" description="Basic and acidic residues" evidence="1">
    <location>
        <begin position="9"/>
        <end position="23"/>
    </location>
</feature>
<dbReference type="RefSeq" id="WP_022741004.1">
    <property type="nucleotide sequence ID" value="NZ_AP022829.1"/>
</dbReference>
<name>A0A6F8SNM4_9ACTN</name>
<dbReference type="KEGG" id="ahat:ADCFC_22420"/>
<dbReference type="AlphaFoldDB" id="A0A6F8SNM4"/>
<evidence type="ECO:0000313" key="3">
    <source>
        <dbReference type="EMBL" id="BCA89623.1"/>
    </source>
</evidence>
<evidence type="ECO:0000256" key="1">
    <source>
        <dbReference type="SAM" id="MobiDB-lite"/>
    </source>
</evidence>
<sequence length="52" mass="5807">MQQSGLPKRLVDRESEQNEREEADVHKLSDIMAVMGLAVVFVGIAMFIACWG</sequence>
<feature type="transmembrane region" description="Helical" evidence="2">
    <location>
        <begin position="31"/>
        <end position="51"/>
    </location>
</feature>
<evidence type="ECO:0000313" key="4">
    <source>
        <dbReference type="Proteomes" id="UP000501727"/>
    </source>
</evidence>
<keyword evidence="2" id="KW-0472">Membrane</keyword>
<reference evidence="4" key="2">
    <citation type="submission" date="2020-03" db="EMBL/GenBank/DDBJ databases">
        <title>Complete Genome Sequence of Adlercreutzia sp. strain 8CFCBH1 Producing Equol, Isolated from Healthy Japanese Feces.</title>
        <authorList>
            <person name="Ogata Y."/>
            <person name="Sakamoto M."/>
            <person name="Ohkuma M."/>
            <person name="Hattori M."/>
            <person name="Suda W."/>
        </authorList>
    </citation>
    <scope>NUCLEOTIDE SEQUENCE [LARGE SCALE GENOMIC DNA]</scope>
    <source>
        <strain evidence="4">8CFCBH1</strain>
    </source>
</reference>
<dbReference type="Proteomes" id="UP000501727">
    <property type="component" value="Chromosome"/>
</dbReference>